<keyword evidence="11 13" id="KW-0472">Membrane</keyword>
<dbReference type="AlphaFoldDB" id="A0A6M2BVR8"/>
<evidence type="ECO:0000256" key="3">
    <source>
        <dbReference type="ARBA" id="ARBA00022448"/>
    </source>
</evidence>
<dbReference type="Proteomes" id="UP000472676">
    <property type="component" value="Unassembled WGS sequence"/>
</dbReference>
<evidence type="ECO:0000256" key="13">
    <source>
        <dbReference type="SAM" id="Phobius"/>
    </source>
</evidence>
<dbReference type="SUPFAM" id="SSF81342">
    <property type="entry name" value="Transmembrane di-heme cytochromes"/>
    <property type="match status" value="1"/>
</dbReference>
<keyword evidence="7" id="KW-0479">Metal-binding</keyword>
<evidence type="ECO:0000256" key="10">
    <source>
        <dbReference type="ARBA" id="ARBA00023004"/>
    </source>
</evidence>
<dbReference type="InterPro" id="IPR052168">
    <property type="entry name" value="Cytochrome_b561_oxidase"/>
</dbReference>
<evidence type="ECO:0000256" key="1">
    <source>
        <dbReference type="ARBA" id="ARBA00001970"/>
    </source>
</evidence>
<feature type="transmembrane region" description="Helical" evidence="13">
    <location>
        <begin position="132"/>
        <end position="159"/>
    </location>
</feature>
<name>A0A6M2BVR8_9GAMM</name>
<organism evidence="15 16">
    <name type="scientific">Solimonas terrae</name>
    <dbReference type="NCBI Taxonomy" id="1396819"/>
    <lineage>
        <taxon>Bacteria</taxon>
        <taxon>Pseudomonadati</taxon>
        <taxon>Pseudomonadota</taxon>
        <taxon>Gammaproteobacteria</taxon>
        <taxon>Nevskiales</taxon>
        <taxon>Nevskiaceae</taxon>
        <taxon>Solimonas</taxon>
    </lineage>
</organism>
<keyword evidence="3" id="KW-0813">Transport</keyword>
<accession>A0A6M2BVR8</accession>
<dbReference type="PANTHER" id="PTHR30529:SF1">
    <property type="entry name" value="CYTOCHROME B561 HOMOLOG 2"/>
    <property type="match status" value="1"/>
</dbReference>
<dbReference type="GO" id="GO:0020037">
    <property type="term" value="F:heme binding"/>
    <property type="evidence" value="ECO:0007669"/>
    <property type="project" value="TreeGrafter"/>
</dbReference>
<dbReference type="InterPro" id="IPR016174">
    <property type="entry name" value="Di-haem_cyt_TM"/>
</dbReference>
<feature type="transmembrane region" description="Helical" evidence="13">
    <location>
        <begin position="14"/>
        <end position="36"/>
    </location>
</feature>
<evidence type="ECO:0000256" key="2">
    <source>
        <dbReference type="ARBA" id="ARBA00004651"/>
    </source>
</evidence>
<keyword evidence="4" id="KW-1003">Cell membrane</keyword>
<dbReference type="InterPro" id="IPR011577">
    <property type="entry name" value="Cyt_b561_bac/Ni-Hgenase"/>
</dbReference>
<comment type="similarity">
    <text evidence="12">Belongs to the cytochrome b561 family.</text>
</comment>
<proteinExistence type="inferred from homology"/>
<keyword evidence="8" id="KW-0249">Electron transport</keyword>
<dbReference type="Gene3D" id="1.20.950.20">
    <property type="entry name" value="Transmembrane di-heme cytochromes, Chain C"/>
    <property type="match status" value="1"/>
</dbReference>
<protein>
    <submittedName>
        <fullName evidence="15">Cytochrome b</fullName>
    </submittedName>
</protein>
<evidence type="ECO:0000256" key="9">
    <source>
        <dbReference type="ARBA" id="ARBA00022989"/>
    </source>
</evidence>
<dbReference type="EMBL" id="JAAMOW010000009">
    <property type="protein sequence ID" value="NGY06474.1"/>
    <property type="molecule type" value="Genomic_DNA"/>
</dbReference>
<comment type="cofactor">
    <cofactor evidence="1">
        <name>heme b</name>
        <dbReference type="ChEBI" id="CHEBI:60344"/>
    </cofactor>
</comment>
<feature type="domain" description="Cytochrome b561 bacterial/Ni-hydrogenase" evidence="14">
    <location>
        <begin position="8"/>
        <end position="177"/>
    </location>
</feature>
<evidence type="ECO:0000259" key="14">
    <source>
        <dbReference type="Pfam" id="PF01292"/>
    </source>
</evidence>
<comment type="subcellular location">
    <subcellularLocation>
        <location evidence="2">Cell membrane</location>
        <topology evidence="2">Multi-pass membrane protein</topology>
    </subcellularLocation>
</comment>
<dbReference type="GO" id="GO:0009055">
    <property type="term" value="F:electron transfer activity"/>
    <property type="evidence" value="ECO:0007669"/>
    <property type="project" value="InterPro"/>
</dbReference>
<dbReference type="Pfam" id="PF01292">
    <property type="entry name" value="Ni_hydr_CYTB"/>
    <property type="match status" value="1"/>
</dbReference>
<evidence type="ECO:0000256" key="4">
    <source>
        <dbReference type="ARBA" id="ARBA00022475"/>
    </source>
</evidence>
<evidence type="ECO:0000256" key="5">
    <source>
        <dbReference type="ARBA" id="ARBA00022617"/>
    </source>
</evidence>
<evidence type="ECO:0000256" key="6">
    <source>
        <dbReference type="ARBA" id="ARBA00022692"/>
    </source>
</evidence>
<comment type="caution">
    <text evidence="15">The sequence shown here is derived from an EMBL/GenBank/DDBJ whole genome shotgun (WGS) entry which is preliminary data.</text>
</comment>
<keyword evidence="9 13" id="KW-1133">Transmembrane helix</keyword>
<evidence type="ECO:0000256" key="12">
    <source>
        <dbReference type="ARBA" id="ARBA00037975"/>
    </source>
</evidence>
<evidence type="ECO:0000256" key="11">
    <source>
        <dbReference type="ARBA" id="ARBA00023136"/>
    </source>
</evidence>
<dbReference type="GO" id="GO:0046872">
    <property type="term" value="F:metal ion binding"/>
    <property type="evidence" value="ECO:0007669"/>
    <property type="project" value="UniProtKB-KW"/>
</dbReference>
<reference evidence="15 16" key="1">
    <citation type="journal article" date="2014" name="Int. J. Syst. Evol. Microbiol.">
        <title>Solimonas terrae sp. nov., isolated from soil.</title>
        <authorList>
            <person name="Kim S.J."/>
            <person name="Moon J.Y."/>
            <person name="Weon H.Y."/>
            <person name="Ahn J.H."/>
            <person name="Chen W.M."/>
            <person name="Kwon S.W."/>
        </authorList>
    </citation>
    <scope>NUCLEOTIDE SEQUENCE [LARGE SCALE GENOMIC DNA]</scope>
    <source>
        <strain evidence="15 16">KIS83-12</strain>
    </source>
</reference>
<evidence type="ECO:0000256" key="8">
    <source>
        <dbReference type="ARBA" id="ARBA00022982"/>
    </source>
</evidence>
<evidence type="ECO:0000313" key="15">
    <source>
        <dbReference type="EMBL" id="NGY06474.1"/>
    </source>
</evidence>
<dbReference type="PANTHER" id="PTHR30529">
    <property type="entry name" value="CYTOCHROME B561"/>
    <property type="match status" value="1"/>
</dbReference>
<keyword evidence="5" id="KW-0349">Heme</keyword>
<keyword evidence="16" id="KW-1185">Reference proteome</keyword>
<gene>
    <name evidence="15" type="ORF">G7Y85_17000</name>
</gene>
<feature type="transmembrane region" description="Helical" evidence="13">
    <location>
        <begin position="48"/>
        <end position="69"/>
    </location>
</feature>
<keyword evidence="6 13" id="KW-0812">Transmembrane</keyword>
<evidence type="ECO:0000313" key="16">
    <source>
        <dbReference type="Proteomes" id="UP000472676"/>
    </source>
</evidence>
<evidence type="ECO:0000256" key="7">
    <source>
        <dbReference type="ARBA" id="ARBA00022723"/>
    </source>
</evidence>
<dbReference type="GO" id="GO:0022904">
    <property type="term" value="P:respiratory electron transport chain"/>
    <property type="evidence" value="ECO:0007669"/>
    <property type="project" value="InterPro"/>
</dbReference>
<dbReference type="RefSeq" id="WP_166260100.1">
    <property type="nucleotide sequence ID" value="NZ_JAAMOW010000009.1"/>
</dbReference>
<feature type="transmembrane region" description="Helical" evidence="13">
    <location>
        <begin position="89"/>
        <end position="111"/>
    </location>
</feature>
<sequence length="188" mass="21139">MTTHSDGYSAPAKLGHWLIALLLIASYSIAWTMVDLRMSPTRLRLFNYHKWVGVTIFALAVLRLLWRLLQRPPPLPAAMPPWERQAAAIVHRLLYLLLFALPLSGWLMSSAKGFQTVYFGRWPIPDAIGKNAALGAALTSVHVALTWLLLALVATHVLAALKHQFVDRDAVLRRMLPRLPRRHSSEPS</sequence>
<keyword evidence="10" id="KW-0408">Iron</keyword>
<dbReference type="GO" id="GO:0005886">
    <property type="term" value="C:plasma membrane"/>
    <property type="evidence" value="ECO:0007669"/>
    <property type="project" value="UniProtKB-SubCell"/>
</dbReference>